<dbReference type="Pfam" id="PF00562">
    <property type="entry name" value="RNA_pol_Rpb2_6"/>
    <property type="match status" value="1"/>
</dbReference>
<gene>
    <name evidence="7" type="ORF">B2A_11558</name>
</gene>
<feature type="non-terminal residue" evidence="7">
    <location>
        <position position="1"/>
    </location>
</feature>
<evidence type="ECO:0000256" key="4">
    <source>
        <dbReference type="ARBA" id="ARBA00022695"/>
    </source>
</evidence>
<keyword evidence="4" id="KW-0548">Nucleotidyltransferase</keyword>
<dbReference type="GO" id="GO:0003899">
    <property type="term" value="F:DNA-directed RNA polymerase activity"/>
    <property type="evidence" value="ECO:0007669"/>
    <property type="project" value="UniProtKB-EC"/>
</dbReference>
<dbReference type="GO" id="GO:0000428">
    <property type="term" value="C:DNA-directed RNA polymerase complex"/>
    <property type="evidence" value="ECO:0007669"/>
    <property type="project" value="UniProtKB-KW"/>
</dbReference>
<keyword evidence="3" id="KW-0808">Transferase</keyword>
<evidence type="ECO:0000256" key="1">
    <source>
        <dbReference type="ARBA" id="ARBA00012418"/>
    </source>
</evidence>
<dbReference type="InterPro" id="IPR015712">
    <property type="entry name" value="DNA-dir_RNA_pol_su2"/>
</dbReference>
<accession>T1ABF4</accession>
<dbReference type="GO" id="GO:0003677">
    <property type="term" value="F:DNA binding"/>
    <property type="evidence" value="ECO:0007669"/>
    <property type="project" value="InterPro"/>
</dbReference>
<evidence type="ECO:0000259" key="6">
    <source>
        <dbReference type="Pfam" id="PF00562"/>
    </source>
</evidence>
<dbReference type="EC" id="2.7.7.6" evidence="1"/>
<dbReference type="InterPro" id="IPR007120">
    <property type="entry name" value="DNA-dir_RNAP_su2_dom"/>
</dbReference>
<comment type="caution">
    <text evidence="7">The sequence shown here is derived from an EMBL/GenBank/DDBJ whole genome shotgun (WGS) entry which is preliminary data.</text>
</comment>
<keyword evidence="5" id="KW-0804">Transcription</keyword>
<dbReference type="Gene3D" id="2.40.50.150">
    <property type="match status" value="1"/>
</dbReference>
<feature type="domain" description="DNA-directed RNA polymerase subunit 2 hybrid-binding" evidence="6">
    <location>
        <begin position="2"/>
        <end position="179"/>
    </location>
</feature>
<dbReference type="GO" id="GO:0006351">
    <property type="term" value="P:DNA-templated transcription"/>
    <property type="evidence" value="ECO:0007669"/>
    <property type="project" value="InterPro"/>
</dbReference>
<evidence type="ECO:0000256" key="5">
    <source>
        <dbReference type="ARBA" id="ARBA00023163"/>
    </source>
</evidence>
<reference evidence="7" key="2">
    <citation type="journal article" date="2014" name="ISME J.">
        <title>Microbial stratification in low pH oxic and suboxic macroscopic growths along an acid mine drainage.</title>
        <authorList>
            <person name="Mendez-Garcia C."/>
            <person name="Mesa V."/>
            <person name="Sprenger R.R."/>
            <person name="Richter M."/>
            <person name="Diez M.S."/>
            <person name="Solano J."/>
            <person name="Bargiela R."/>
            <person name="Golyshina O.V."/>
            <person name="Manteca A."/>
            <person name="Ramos J.L."/>
            <person name="Gallego J.R."/>
            <person name="Llorente I."/>
            <person name="Martins Dos Santos V.A."/>
            <person name="Jensen O.N."/>
            <person name="Pelaez A.I."/>
            <person name="Sanchez J."/>
            <person name="Ferrer M."/>
        </authorList>
    </citation>
    <scope>NUCLEOTIDE SEQUENCE</scope>
</reference>
<dbReference type="InterPro" id="IPR014724">
    <property type="entry name" value="RNA_pol_RPB2_OB-fold"/>
</dbReference>
<dbReference type="EMBL" id="AUZZ01008352">
    <property type="protein sequence ID" value="EQD38214.1"/>
    <property type="molecule type" value="Genomic_DNA"/>
</dbReference>
<sequence>AAVDRGLGRSVFYRSYLDEERRYPGGQQDSFKLPPPTIEGYKGEHAYSKLGEDGIVEPELEVNEGEVIIGKVSPPRFLEEQTSFGVGEERSRDNSVTLRSGETGVIDSVMFSETTGATRIIKVRIRGIKVPEIGDKFASRQSQKGVTALIVPQEDMPYTKDGIVPDLLLNPIGLPNRMT</sequence>
<proteinExistence type="predicted"/>
<organism evidence="7">
    <name type="scientific">mine drainage metagenome</name>
    <dbReference type="NCBI Taxonomy" id="410659"/>
    <lineage>
        <taxon>unclassified sequences</taxon>
        <taxon>metagenomes</taxon>
        <taxon>ecological metagenomes</taxon>
    </lineage>
</organism>
<feature type="non-terminal residue" evidence="7">
    <location>
        <position position="179"/>
    </location>
</feature>
<keyword evidence="2 7" id="KW-0240">DNA-directed RNA polymerase</keyword>
<dbReference type="AlphaFoldDB" id="T1ABF4"/>
<name>T1ABF4_9ZZZZ</name>
<dbReference type="GO" id="GO:0032549">
    <property type="term" value="F:ribonucleoside binding"/>
    <property type="evidence" value="ECO:0007669"/>
    <property type="project" value="InterPro"/>
</dbReference>
<dbReference type="SUPFAM" id="SSF64484">
    <property type="entry name" value="beta and beta-prime subunits of DNA dependent RNA-polymerase"/>
    <property type="match status" value="1"/>
</dbReference>
<evidence type="ECO:0000256" key="3">
    <source>
        <dbReference type="ARBA" id="ARBA00022679"/>
    </source>
</evidence>
<evidence type="ECO:0000313" key="7">
    <source>
        <dbReference type="EMBL" id="EQD38214.1"/>
    </source>
</evidence>
<evidence type="ECO:0000256" key="2">
    <source>
        <dbReference type="ARBA" id="ARBA00022478"/>
    </source>
</evidence>
<reference evidence="7" key="1">
    <citation type="submission" date="2013-08" db="EMBL/GenBank/DDBJ databases">
        <authorList>
            <person name="Mendez C."/>
            <person name="Richter M."/>
            <person name="Ferrer M."/>
            <person name="Sanchez J."/>
        </authorList>
    </citation>
    <scope>NUCLEOTIDE SEQUENCE</scope>
</reference>
<protein>
    <recommendedName>
        <fullName evidence="1">DNA-directed RNA polymerase</fullName>
        <ecNumber evidence="1">2.7.7.6</ecNumber>
    </recommendedName>
</protein>
<dbReference type="PANTHER" id="PTHR20856">
    <property type="entry name" value="DNA-DIRECTED RNA POLYMERASE I SUBUNIT 2"/>
    <property type="match status" value="1"/>
</dbReference>